<evidence type="ECO:0000259" key="11">
    <source>
        <dbReference type="Pfam" id="PF01343"/>
    </source>
</evidence>
<dbReference type="Pfam" id="PF01343">
    <property type="entry name" value="Peptidase_S49"/>
    <property type="match status" value="1"/>
</dbReference>
<dbReference type="CDD" id="cd07023">
    <property type="entry name" value="S49_Sppa_N_C"/>
    <property type="match status" value="1"/>
</dbReference>
<evidence type="ECO:0000256" key="4">
    <source>
        <dbReference type="ARBA" id="ARBA00022670"/>
    </source>
</evidence>
<feature type="domain" description="Peptidase S49 N-terminal proteobacteria" evidence="12">
    <location>
        <begin position="2"/>
        <end position="138"/>
    </location>
</feature>
<evidence type="ECO:0000256" key="1">
    <source>
        <dbReference type="ARBA" id="ARBA00004236"/>
    </source>
</evidence>
<evidence type="ECO:0000256" key="10">
    <source>
        <dbReference type="SAM" id="Phobius"/>
    </source>
</evidence>
<comment type="similarity">
    <text evidence="2">Belongs to the peptidase S49 family.</text>
</comment>
<dbReference type="RefSeq" id="WP_158349455.1">
    <property type="nucleotide sequence ID" value="NZ_CP032996.1"/>
</dbReference>
<keyword evidence="9 10" id="KW-0472">Membrane</keyword>
<dbReference type="Proteomes" id="UP000298603">
    <property type="component" value="Chromosome"/>
</dbReference>
<accession>A0A4D6YKE0</accession>
<dbReference type="OrthoDB" id="5614232at2"/>
<evidence type="ECO:0000256" key="2">
    <source>
        <dbReference type="ARBA" id="ARBA00008683"/>
    </source>
</evidence>
<evidence type="ECO:0000256" key="8">
    <source>
        <dbReference type="ARBA" id="ARBA00022989"/>
    </source>
</evidence>
<dbReference type="InterPro" id="IPR002142">
    <property type="entry name" value="Peptidase_S49"/>
</dbReference>
<evidence type="ECO:0000256" key="5">
    <source>
        <dbReference type="ARBA" id="ARBA00022692"/>
    </source>
</evidence>
<dbReference type="PANTHER" id="PTHR42987">
    <property type="entry name" value="PEPTIDASE S49"/>
    <property type="match status" value="1"/>
</dbReference>
<dbReference type="EMBL" id="CP032996">
    <property type="protein sequence ID" value="QCI27191.1"/>
    <property type="molecule type" value="Genomic_DNA"/>
</dbReference>
<dbReference type="SUPFAM" id="SSF52096">
    <property type="entry name" value="ClpP/crotonase"/>
    <property type="match status" value="1"/>
</dbReference>
<dbReference type="NCBIfam" id="NF008745">
    <property type="entry name" value="PRK11778.1"/>
    <property type="match status" value="1"/>
</dbReference>
<evidence type="ECO:0000256" key="3">
    <source>
        <dbReference type="ARBA" id="ARBA00022475"/>
    </source>
</evidence>
<keyword evidence="6" id="KW-0378">Hydrolase</keyword>
<keyword evidence="3" id="KW-1003">Cell membrane</keyword>
<evidence type="ECO:0000256" key="6">
    <source>
        <dbReference type="ARBA" id="ARBA00022801"/>
    </source>
</evidence>
<evidence type="ECO:0000313" key="13">
    <source>
        <dbReference type="EMBL" id="QCI27191.1"/>
    </source>
</evidence>
<reference evidence="13 14" key="1">
    <citation type="submission" date="2018-10" db="EMBL/GenBank/DDBJ databases">
        <title>Comparative functional genomics of the obligate endosymbiont Buchnera aphidicola.</title>
        <authorList>
            <person name="Chong R.A."/>
        </authorList>
    </citation>
    <scope>NUCLEOTIDE SEQUENCE [LARGE SCALE GENOMIC DNA]</scope>
    <source>
        <strain evidence="13 14">Tma</strain>
    </source>
</reference>
<dbReference type="PANTHER" id="PTHR42987:SF4">
    <property type="entry name" value="PROTEASE SOHB-RELATED"/>
    <property type="match status" value="1"/>
</dbReference>
<evidence type="ECO:0000256" key="7">
    <source>
        <dbReference type="ARBA" id="ARBA00022825"/>
    </source>
</evidence>
<dbReference type="Gene3D" id="6.20.330.10">
    <property type="match status" value="1"/>
</dbReference>
<keyword evidence="8 10" id="KW-1133">Transmembrane helix</keyword>
<comment type="subcellular location">
    <subcellularLocation>
        <location evidence="1">Cell membrane</location>
    </subcellularLocation>
</comment>
<organism evidence="13 14">
    <name type="scientific">Buchnera aphidicola</name>
    <name type="common">Therioaphis trifolii</name>
    <dbReference type="NCBI Taxonomy" id="1241884"/>
    <lineage>
        <taxon>Bacteria</taxon>
        <taxon>Pseudomonadati</taxon>
        <taxon>Pseudomonadota</taxon>
        <taxon>Gammaproteobacteria</taxon>
        <taxon>Enterobacterales</taxon>
        <taxon>Erwiniaceae</taxon>
        <taxon>Buchnera</taxon>
    </lineage>
</organism>
<dbReference type="Pfam" id="PF08496">
    <property type="entry name" value="Peptidase_S49_N"/>
    <property type="match status" value="1"/>
</dbReference>
<keyword evidence="7" id="KW-0720">Serine protease</keyword>
<protein>
    <submittedName>
        <fullName evidence="13">Protease SohB</fullName>
    </submittedName>
</protein>
<keyword evidence="5 10" id="KW-0812">Transmembrane</keyword>
<name>A0A4D6YKE0_9GAMM</name>
<feature type="transmembrane region" description="Helical" evidence="10">
    <location>
        <begin position="14"/>
        <end position="32"/>
    </location>
</feature>
<evidence type="ECO:0000256" key="9">
    <source>
        <dbReference type="ARBA" id="ARBA00023136"/>
    </source>
</evidence>
<evidence type="ECO:0000313" key="14">
    <source>
        <dbReference type="Proteomes" id="UP000298603"/>
    </source>
</evidence>
<sequence>MDLLFEYSLFLLKLITYLILIFIFIISVSYFFKKNIKKKYKLKIKSISNFYNHIIDISFKNKIQFNKKNFIKHTKWDYKKPILYVLSFYGDVHASEVSHLKKEISIIISIIQPNDEVLLKLESFGGTVHEYGLAASQLQRLRNHNIKLTVVIDKIAASGGYMMACVANYIYAAPFAIIGSIGVIGQIPNFHRLLKKNNIDMEIHTAGHYKRNLTMFGENNDHHRLNFQKKLNITYKLFKDFIFKMRPNLNIEKVSNGDYWFGITALKKKLIDEINTSEDVILKNMKKFNVISIKYIKSRNIFNNFILNFLKKIFTILN</sequence>
<dbReference type="GO" id="GO:0005886">
    <property type="term" value="C:plasma membrane"/>
    <property type="evidence" value="ECO:0007669"/>
    <property type="project" value="UniProtKB-SubCell"/>
</dbReference>
<dbReference type="InterPro" id="IPR013703">
    <property type="entry name" value="Peptidase_S49_N_proteobac"/>
</dbReference>
<dbReference type="Gene3D" id="3.90.226.10">
    <property type="entry name" value="2-enoyl-CoA Hydratase, Chain A, domain 1"/>
    <property type="match status" value="1"/>
</dbReference>
<gene>
    <name evidence="13" type="primary">sohB</name>
    <name evidence="13" type="ORF">D9V81_00990</name>
</gene>
<dbReference type="AlphaFoldDB" id="A0A4D6YKE0"/>
<evidence type="ECO:0000259" key="12">
    <source>
        <dbReference type="Pfam" id="PF08496"/>
    </source>
</evidence>
<keyword evidence="4 13" id="KW-0645">Protease</keyword>
<dbReference type="GO" id="GO:0006508">
    <property type="term" value="P:proteolysis"/>
    <property type="evidence" value="ECO:0007669"/>
    <property type="project" value="UniProtKB-KW"/>
</dbReference>
<dbReference type="InterPro" id="IPR047272">
    <property type="entry name" value="S49_SppA_C"/>
</dbReference>
<keyword evidence="14" id="KW-1185">Reference proteome</keyword>
<dbReference type="GO" id="GO:0004252">
    <property type="term" value="F:serine-type endopeptidase activity"/>
    <property type="evidence" value="ECO:0007669"/>
    <property type="project" value="InterPro"/>
</dbReference>
<proteinExistence type="inferred from homology"/>
<dbReference type="InterPro" id="IPR029045">
    <property type="entry name" value="ClpP/crotonase-like_dom_sf"/>
</dbReference>
<feature type="domain" description="Peptidase S49" evidence="11">
    <location>
        <begin position="142"/>
        <end position="289"/>
    </location>
</feature>